<dbReference type="AlphaFoldDB" id="A0A1I8FNM7"/>
<evidence type="ECO:0000313" key="5">
    <source>
        <dbReference type="WBParaSite" id="maker-unitig_42242-snap-gene-0.2-mRNA-1"/>
    </source>
</evidence>
<keyword evidence="2" id="KW-0472">Membrane</keyword>
<keyword evidence="4" id="KW-1185">Reference proteome</keyword>
<sequence length="549" mass="61252">MACFIDTNYGYSDPRRFAMTGKLPRSFGIGEGANLEQEILDVKCLQLLRGAVHNEIVKQPDNVDSDEYKGSSSRIAQVQNAGERSPAMLKVLPNLVKPSDNIAREVLNFLAAMLYNARLDLLNKDPDAAKNLRSTEQGADCCTFLSRSKSGGGGQSRSRNGTPHHQQHQQQPISKSALFADLLPARGGTPGNSSRKTRQDPLPKLLDWNANLASAEQDRHRGLGHPDCHGDENLQMKDDGHIDDYLREQPDNMKSYNLVSKTVEYLSLVYISVTRSNISLVTQLIKTLLEFSSGNLKNQIVCYDSKCDFDEEMELKTAIAELIMALIEENIRCDKDSEAAGYAQILGENSNGLTARRSRTRLLSKEPSDGVSARCLPILRARYHSPHLPAGQDDREDLLNVGFKYFHIFKRFQDLERGKELRLEDYLNFRPSVANLKEENLQPTSCADFWPTGQGVINDISVADERVLSSRVGAILSCPRAWKAFKHGLPSCSASSSAAFVLATWKAFKRRGQPIPIRPKPLQHCEVLVLAVAHNIFSLFVLISYFFCK</sequence>
<dbReference type="Proteomes" id="UP000095280">
    <property type="component" value="Unplaced"/>
</dbReference>
<feature type="region of interest" description="Disordered" evidence="1">
    <location>
        <begin position="143"/>
        <end position="173"/>
    </location>
</feature>
<evidence type="ECO:0000256" key="1">
    <source>
        <dbReference type="SAM" id="MobiDB-lite"/>
    </source>
</evidence>
<evidence type="ECO:0000259" key="3">
    <source>
        <dbReference type="Pfam" id="PF08454"/>
    </source>
</evidence>
<evidence type="ECO:0000256" key="2">
    <source>
        <dbReference type="SAM" id="Phobius"/>
    </source>
</evidence>
<keyword evidence="2" id="KW-1133">Transmembrane helix</keyword>
<feature type="transmembrane region" description="Helical" evidence="2">
    <location>
        <begin position="527"/>
        <end position="548"/>
    </location>
</feature>
<dbReference type="InterPro" id="IPR013662">
    <property type="entry name" value="RIH_assoc-dom"/>
</dbReference>
<dbReference type="WBParaSite" id="maker-unitig_42242-snap-gene-0.2-mRNA-1">
    <property type="protein sequence ID" value="maker-unitig_42242-snap-gene-0.2-mRNA-1"/>
    <property type="gene ID" value="maker-unitig_42242-snap-gene-0.2"/>
</dbReference>
<dbReference type="Pfam" id="PF08454">
    <property type="entry name" value="RIH_assoc"/>
    <property type="match status" value="1"/>
</dbReference>
<evidence type="ECO:0000313" key="4">
    <source>
        <dbReference type="Proteomes" id="UP000095280"/>
    </source>
</evidence>
<reference evidence="5" key="1">
    <citation type="submission" date="2016-11" db="UniProtKB">
        <authorList>
            <consortium name="WormBaseParasite"/>
        </authorList>
    </citation>
    <scope>IDENTIFICATION</scope>
</reference>
<accession>A0A1I8FNM7</accession>
<organism evidence="4 5">
    <name type="scientific">Macrostomum lignano</name>
    <dbReference type="NCBI Taxonomy" id="282301"/>
    <lineage>
        <taxon>Eukaryota</taxon>
        <taxon>Metazoa</taxon>
        <taxon>Spiralia</taxon>
        <taxon>Lophotrochozoa</taxon>
        <taxon>Platyhelminthes</taxon>
        <taxon>Rhabditophora</taxon>
        <taxon>Macrostomorpha</taxon>
        <taxon>Macrostomida</taxon>
        <taxon>Macrostomidae</taxon>
        <taxon>Macrostomum</taxon>
    </lineage>
</organism>
<protein>
    <submittedName>
        <fullName evidence="5">RIH_assoc domain-containing protein</fullName>
    </submittedName>
</protein>
<name>A0A1I8FNM7_9PLAT</name>
<proteinExistence type="predicted"/>
<feature type="domain" description="RyR/IP3R Homology associated" evidence="3">
    <location>
        <begin position="242"/>
        <end position="306"/>
    </location>
</feature>
<keyword evidence="2" id="KW-0812">Transmembrane</keyword>